<evidence type="ECO:0000256" key="1">
    <source>
        <dbReference type="ARBA" id="ARBA00022491"/>
    </source>
</evidence>
<dbReference type="PATRIC" id="fig|1088868.3.peg.1725"/>
<organism evidence="6 7">
    <name type="scientific">Commensalibacter intestini A911</name>
    <dbReference type="NCBI Taxonomy" id="1088868"/>
    <lineage>
        <taxon>Bacteria</taxon>
        <taxon>Pseudomonadati</taxon>
        <taxon>Pseudomonadota</taxon>
        <taxon>Alphaproteobacteria</taxon>
        <taxon>Acetobacterales</taxon>
        <taxon>Acetobacteraceae</taxon>
    </lineage>
</organism>
<evidence type="ECO:0000256" key="4">
    <source>
        <dbReference type="ARBA" id="ARBA00023163"/>
    </source>
</evidence>
<dbReference type="SMART" id="SM00342">
    <property type="entry name" value="HTH_ARAC"/>
    <property type="match status" value="1"/>
</dbReference>
<dbReference type="AlphaFoldDB" id="G6F270"/>
<evidence type="ECO:0000256" key="2">
    <source>
        <dbReference type="ARBA" id="ARBA00023015"/>
    </source>
</evidence>
<dbReference type="InterPro" id="IPR018062">
    <property type="entry name" value="HTH_AraC-typ_CS"/>
</dbReference>
<protein>
    <recommendedName>
        <fullName evidence="5">HTH araC/xylS-type domain-containing protein</fullName>
    </recommendedName>
</protein>
<dbReference type="GO" id="GO:0043565">
    <property type="term" value="F:sequence-specific DNA binding"/>
    <property type="evidence" value="ECO:0007669"/>
    <property type="project" value="InterPro"/>
</dbReference>
<dbReference type="PROSITE" id="PS00041">
    <property type="entry name" value="HTH_ARAC_FAMILY_1"/>
    <property type="match status" value="1"/>
</dbReference>
<keyword evidence="1" id="KW-0678">Repressor</keyword>
<keyword evidence="4" id="KW-0804">Transcription</keyword>
<proteinExistence type="predicted"/>
<dbReference type="STRING" id="1088868.CIN_17160"/>
<dbReference type="PROSITE" id="PS01124">
    <property type="entry name" value="HTH_ARAC_FAMILY_2"/>
    <property type="match status" value="1"/>
</dbReference>
<dbReference type="InterPro" id="IPR018060">
    <property type="entry name" value="HTH_AraC"/>
</dbReference>
<sequence>MTTNVKNKPLLLSSYFSDDFLYPCWFRTSDMPANSTYSVLHHKSGEFVFTFDGSLEVNVESNHLIAPMNYGVWIPPMVDHECLSRYITSSCSVHIMPDFCMGLPTIPCTLETNELSRSILKYLKSLPQTMLVSDEIQRLLVVFIDQLKQMKIHSDFLPSSNDMTLRHLLEFIEATPEDNTPIQILAQKAGITVRTLNRKSHHELGMPFTEWRRRFKIVQAMHLLDQGYKVEVVAYELGYSSASAFITMFQKITGRTPRQKL</sequence>
<accession>G6F270</accession>
<keyword evidence="3" id="KW-0238">DNA-binding</keyword>
<dbReference type="CDD" id="cd06124">
    <property type="entry name" value="cupin_NimR-like_N"/>
    <property type="match status" value="1"/>
</dbReference>
<evidence type="ECO:0000259" key="5">
    <source>
        <dbReference type="PROSITE" id="PS01124"/>
    </source>
</evidence>
<dbReference type="InterPro" id="IPR009057">
    <property type="entry name" value="Homeodomain-like_sf"/>
</dbReference>
<dbReference type="Gene3D" id="1.10.10.60">
    <property type="entry name" value="Homeodomain-like"/>
    <property type="match status" value="1"/>
</dbReference>
<dbReference type="GO" id="GO:0003700">
    <property type="term" value="F:DNA-binding transcription factor activity"/>
    <property type="evidence" value="ECO:0007669"/>
    <property type="project" value="InterPro"/>
</dbReference>
<dbReference type="Proteomes" id="UP000005939">
    <property type="component" value="Unassembled WGS sequence"/>
</dbReference>
<dbReference type="PANTHER" id="PTHR11019:SF190">
    <property type="entry name" value="ARAC-FAMILY REGULATORY PROTEIN"/>
    <property type="match status" value="1"/>
</dbReference>
<dbReference type="EMBL" id="AGFR01000009">
    <property type="protein sequence ID" value="EHD13524.1"/>
    <property type="molecule type" value="Genomic_DNA"/>
</dbReference>
<dbReference type="eggNOG" id="COG2207">
    <property type="taxonomic scope" value="Bacteria"/>
</dbReference>
<evidence type="ECO:0000313" key="7">
    <source>
        <dbReference type="Proteomes" id="UP000005939"/>
    </source>
</evidence>
<dbReference type="InterPro" id="IPR011051">
    <property type="entry name" value="RmlC_Cupin_sf"/>
</dbReference>
<dbReference type="Pfam" id="PF12833">
    <property type="entry name" value="HTH_18"/>
    <property type="match status" value="1"/>
</dbReference>
<comment type="caution">
    <text evidence="6">The sequence shown here is derived from an EMBL/GenBank/DDBJ whole genome shotgun (WGS) entry which is preliminary data.</text>
</comment>
<evidence type="ECO:0000313" key="6">
    <source>
        <dbReference type="EMBL" id="EHD13524.1"/>
    </source>
</evidence>
<feature type="domain" description="HTH araC/xylS-type" evidence="5">
    <location>
        <begin position="166"/>
        <end position="261"/>
    </location>
</feature>
<gene>
    <name evidence="6" type="ORF">CIN_17160</name>
</gene>
<dbReference type="PANTHER" id="PTHR11019">
    <property type="entry name" value="HTH-TYPE TRANSCRIPTIONAL REGULATOR NIMR"/>
    <property type="match status" value="1"/>
</dbReference>
<keyword evidence="2" id="KW-0805">Transcription regulation</keyword>
<reference evidence="6 7" key="1">
    <citation type="submission" date="2011-10" db="EMBL/GenBank/DDBJ databases">
        <title>Genome Sequence of Commensalibacter intestini A911, isolated from Drosophila gut.</title>
        <authorList>
            <person name="Lee W.-J."/>
            <person name="Kim E.-K."/>
        </authorList>
    </citation>
    <scope>NUCLEOTIDE SEQUENCE [LARGE SCALE GENOMIC DNA]</scope>
    <source>
        <strain evidence="6 7">A911</strain>
    </source>
</reference>
<dbReference type="OrthoDB" id="9804543at2"/>
<dbReference type="FunFam" id="1.10.10.60:FF:000132">
    <property type="entry name" value="AraC family transcriptional regulator"/>
    <property type="match status" value="1"/>
</dbReference>
<dbReference type="RefSeq" id="WP_008854706.1">
    <property type="nucleotide sequence ID" value="NZ_AGFR01000009.1"/>
</dbReference>
<evidence type="ECO:0000256" key="3">
    <source>
        <dbReference type="ARBA" id="ARBA00023125"/>
    </source>
</evidence>
<name>G6F270_9PROT</name>
<dbReference type="SUPFAM" id="SSF51182">
    <property type="entry name" value="RmlC-like cupins"/>
    <property type="match status" value="1"/>
</dbReference>
<dbReference type="SUPFAM" id="SSF46689">
    <property type="entry name" value="Homeodomain-like"/>
    <property type="match status" value="1"/>
</dbReference>